<evidence type="ECO:0000313" key="1">
    <source>
        <dbReference type="EMBL" id="KAL0129539.1"/>
    </source>
</evidence>
<protein>
    <recommendedName>
        <fullName evidence="3">Secreted protein</fullName>
    </recommendedName>
</protein>
<reference evidence="1 2" key="1">
    <citation type="submission" date="2023-03" db="EMBL/GenBank/DDBJ databases">
        <title>High recombination rates correlate with genetic variation in Cardiocondyla obscurior ants.</title>
        <authorList>
            <person name="Errbii M."/>
        </authorList>
    </citation>
    <scope>NUCLEOTIDE SEQUENCE [LARGE SCALE GENOMIC DNA]</scope>
    <source>
        <strain evidence="1">Alpha-2009</strain>
        <tissue evidence="1">Whole body</tissue>
    </source>
</reference>
<dbReference type="EMBL" id="JADYXP020000002">
    <property type="protein sequence ID" value="KAL0129539.1"/>
    <property type="molecule type" value="Genomic_DNA"/>
</dbReference>
<organism evidence="1 2">
    <name type="scientific">Cardiocondyla obscurior</name>
    <dbReference type="NCBI Taxonomy" id="286306"/>
    <lineage>
        <taxon>Eukaryota</taxon>
        <taxon>Metazoa</taxon>
        <taxon>Ecdysozoa</taxon>
        <taxon>Arthropoda</taxon>
        <taxon>Hexapoda</taxon>
        <taxon>Insecta</taxon>
        <taxon>Pterygota</taxon>
        <taxon>Neoptera</taxon>
        <taxon>Endopterygota</taxon>
        <taxon>Hymenoptera</taxon>
        <taxon>Apocrita</taxon>
        <taxon>Aculeata</taxon>
        <taxon>Formicoidea</taxon>
        <taxon>Formicidae</taxon>
        <taxon>Myrmicinae</taxon>
        <taxon>Cardiocondyla</taxon>
    </lineage>
</organism>
<name>A0AAW2GQL6_9HYME</name>
<dbReference type="Proteomes" id="UP001430953">
    <property type="component" value="Unassembled WGS sequence"/>
</dbReference>
<dbReference type="AlphaFoldDB" id="A0AAW2GQL6"/>
<accession>A0AAW2GQL6</accession>
<comment type="caution">
    <text evidence="1">The sequence shown here is derived from an EMBL/GenBank/DDBJ whole genome shotgun (WGS) entry which is preliminary data.</text>
</comment>
<gene>
    <name evidence="1" type="ORF">PUN28_001656</name>
</gene>
<keyword evidence="2" id="KW-1185">Reference proteome</keyword>
<evidence type="ECO:0008006" key="3">
    <source>
        <dbReference type="Google" id="ProtNLM"/>
    </source>
</evidence>
<sequence>MYNTYAVRACICVCVYMRMRRSRASVDRPSLYSREDSSPVPSKFILRTCARAISTSFPTENTRARVYPRNDCGKRVTCYDGKQSND</sequence>
<evidence type="ECO:0000313" key="2">
    <source>
        <dbReference type="Proteomes" id="UP001430953"/>
    </source>
</evidence>
<proteinExistence type="predicted"/>